<dbReference type="InterPro" id="IPR028081">
    <property type="entry name" value="Leu-bd"/>
</dbReference>
<comment type="similarity">
    <text evidence="1">Belongs to the leucine-binding protein family.</text>
</comment>
<keyword evidence="4" id="KW-0029">Amino-acid transport</keyword>
<dbReference type="InterPro" id="IPR028082">
    <property type="entry name" value="Peripla_BP_I"/>
</dbReference>
<feature type="domain" description="Leucine-binding protein" evidence="6">
    <location>
        <begin position="31"/>
        <end position="358"/>
    </location>
</feature>
<name>A0A512DZ01_9PROT</name>
<feature type="signal peptide" evidence="5">
    <location>
        <begin position="1"/>
        <end position="28"/>
    </location>
</feature>
<protein>
    <submittedName>
        <fullName evidence="7">Ethanolamine utilization protein EutJ</fullName>
    </submittedName>
</protein>
<dbReference type="EMBL" id="BJYZ01000030">
    <property type="protein sequence ID" value="GEO41723.1"/>
    <property type="molecule type" value="Genomic_DNA"/>
</dbReference>
<proteinExistence type="inferred from homology"/>
<evidence type="ECO:0000256" key="4">
    <source>
        <dbReference type="ARBA" id="ARBA00022970"/>
    </source>
</evidence>
<evidence type="ECO:0000256" key="5">
    <source>
        <dbReference type="SAM" id="SignalP"/>
    </source>
</evidence>
<dbReference type="GO" id="GO:0006865">
    <property type="term" value="P:amino acid transport"/>
    <property type="evidence" value="ECO:0007669"/>
    <property type="project" value="UniProtKB-KW"/>
</dbReference>
<evidence type="ECO:0000313" key="7">
    <source>
        <dbReference type="EMBL" id="GEO41723.1"/>
    </source>
</evidence>
<feature type="chain" id="PRO_5022108982" evidence="5">
    <location>
        <begin position="29"/>
        <end position="380"/>
    </location>
</feature>
<dbReference type="PANTHER" id="PTHR30483:SF6">
    <property type="entry name" value="PERIPLASMIC BINDING PROTEIN OF ABC TRANSPORTER FOR NATURAL AMINO ACIDS"/>
    <property type="match status" value="1"/>
</dbReference>
<dbReference type="Proteomes" id="UP000321523">
    <property type="component" value="Unassembled WGS sequence"/>
</dbReference>
<evidence type="ECO:0000256" key="1">
    <source>
        <dbReference type="ARBA" id="ARBA00010062"/>
    </source>
</evidence>
<dbReference type="OrthoDB" id="9803275at2"/>
<comment type="caution">
    <text evidence="7">The sequence shown here is derived from an EMBL/GenBank/DDBJ whole genome shotgun (WGS) entry which is preliminary data.</text>
</comment>
<gene>
    <name evidence="7" type="ORF">SAE02_58710</name>
</gene>
<dbReference type="PANTHER" id="PTHR30483">
    <property type="entry name" value="LEUCINE-SPECIFIC-BINDING PROTEIN"/>
    <property type="match status" value="1"/>
</dbReference>
<dbReference type="InterPro" id="IPR051010">
    <property type="entry name" value="BCAA_transport"/>
</dbReference>
<dbReference type="InterPro" id="IPR000709">
    <property type="entry name" value="Leu_Ile_Val-bd"/>
</dbReference>
<keyword evidence="8" id="KW-1185">Reference proteome</keyword>
<reference evidence="7 8" key="1">
    <citation type="submission" date="2019-07" db="EMBL/GenBank/DDBJ databases">
        <title>Whole genome shotgun sequence of Skermanella aerolata NBRC 106429.</title>
        <authorList>
            <person name="Hosoyama A."/>
            <person name="Uohara A."/>
            <person name="Ohji S."/>
            <person name="Ichikawa N."/>
        </authorList>
    </citation>
    <scope>NUCLEOTIDE SEQUENCE [LARGE SCALE GENOMIC DNA]</scope>
    <source>
        <strain evidence="7 8">NBRC 106429</strain>
    </source>
</reference>
<dbReference type="PRINTS" id="PR00337">
    <property type="entry name" value="LEUILEVALBP"/>
</dbReference>
<sequence>MSRLLSRVGAAALGSLMSGSLLVSPVMAQQTVTVGAIEILSGPSAAYGTAIKGGLELAMDEINAAGGVLGGKKLGLIVEDSAGNKDQAVNAARKLVGRDKVPVVIGPTLSNEMFAVGPVTNDRKVVTIGTSTTAKGITEIGPFIFRTALPESDVVPVTLKAAKDKFGVKTIAMMYANDDAFSKSGFDSMKAAAEQLGLTIATIETFGSKDADFSAQLTKIKGLNVDAITISALVEPISGVVLQARQLGIPDSVRFIGGNGANSPKLGEIAGTAADGLLVGSPWFIAKKGETNEKFVSTFKQRYGKDPDQFAAQAYDTMYIVAKAIDTAGAADSDKIREALYKTDFNGVMGPFTFTEGRDPASNEGVVVLSMKNGRFEILE</sequence>
<evidence type="ECO:0000256" key="2">
    <source>
        <dbReference type="ARBA" id="ARBA00022448"/>
    </source>
</evidence>
<keyword evidence="3 5" id="KW-0732">Signal</keyword>
<evidence type="ECO:0000256" key="3">
    <source>
        <dbReference type="ARBA" id="ARBA00022729"/>
    </source>
</evidence>
<keyword evidence="2" id="KW-0813">Transport</keyword>
<organism evidence="7 8">
    <name type="scientific">Skermanella aerolata</name>
    <dbReference type="NCBI Taxonomy" id="393310"/>
    <lineage>
        <taxon>Bacteria</taxon>
        <taxon>Pseudomonadati</taxon>
        <taxon>Pseudomonadota</taxon>
        <taxon>Alphaproteobacteria</taxon>
        <taxon>Rhodospirillales</taxon>
        <taxon>Azospirillaceae</taxon>
        <taxon>Skermanella</taxon>
    </lineage>
</organism>
<dbReference type="CDD" id="cd06348">
    <property type="entry name" value="PBP1_ABC_HAAT-like"/>
    <property type="match status" value="1"/>
</dbReference>
<dbReference type="Pfam" id="PF13458">
    <property type="entry name" value="Peripla_BP_6"/>
    <property type="match status" value="1"/>
</dbReference>
<evidence type="ECO:0000259" key="6">
    <source>
        <dbReference type="Pfam" id="PF13458"/>
    </source>
</evidence>
<dbReference type="Gene3D" id="3.40.50.2300">
    <property type="match status" value="2"/>
</dbReference>
<accession>A0A512DZ01</accession>
<dbReference type="SUPFAM" id="SSF53822">
    <property type="entry name" value="Periplasmic binding protein-like I"/>
    <property type="match status" value="1"/>
</dbReference>
<evidence type="ECO:0000313" key="8">
    <source>
        <dbReference type="Proteomes" id="UP000321523"/>
    </source>
</evidence>
<dbReference type="AlphaFoldDB" id="A0A512DZ01"/>
<dbReference type="RefSeq" id="WP_044434246.1">
    <property type="nucleotide sequence ID" value="NZ_BJYZ01000030.1"/>
</dbReference>